<dbReference type="RefSeq" id="WP_252587389.1">
    <property type="nucleotide sequence ID" value="NZ_JAMWYS010000028.1"/>
</dbReference>
<keyword evidence="1" id="KW-0346">Stress response</keyword>
<comment type="caution">
    <text evidence="6">The sequence shown here is derived from an EMBL/GenBank/DDBJ whole genome shotgun (WGS) entry which is preliminary data.</text>
</comment>
<protein>
    <submittedName>
        <fullName evidence="6">Type 1 glutamine amidotransferase domain-containing protein</fullName>
    </submittedName>
</protein>
<sequence length="229" mass="24908">MKNLNVLFITTSHDQLGATNHKTGVWLEELATPYYVFKDAGAAITIASPKGGQVPLDPKSEEPDSVTPSAERFKKDHEGIQQLSASLKIKDVKADDFDLAFLPGGHGPMWDLADNTELKELLENFYKQNKPIGSVCHGVAGLVSLRKPNGDPMIKGKKLTSFTNSEEELVGLTNVVPFLLETELLDLGADYRKGDDFAPFAQQDGLIFTGQNPASSDLVASAMLKSFKD</sequence>
<accession>A0A9X2JCC3</accession>
<feature type="region of interest" description="Disordered" evidence="4">
    <location>
        <begin position="49"/>
        <end position="70"/>
    </location>
</feature>
<dbReference type="Pfam" id="PF01965">
    <property type="entry name" value="DJ-1_PfpI"/>
    <property type="match status" value="1"/>
</dbReference>
<dbReference type="GO" id="GO:0019172">
    <property type="term" value="F:glyoxalase III activity"/>
    <property type="evidence" value="ECO:0007669"/>
    <property type="project" value="TreeGrafter"/>
</dbReference>
<dbReference type="EMBL" id="JAMWYS010000028">
    <property type="protein sequence ID" value="MCO4292898.1"/>
    <property type="molecule type" value="Genomic_DNA"/>
</dbReference>
<keyword evidence="2" id="KW-0456">Lyase</keyword>
<dbReference type="Proteomes" id="UP001155182">
    <property type="component" value="Unassembled WGS sequence"/>
</dbReference>
<dbReference type="InterPro" id="IPR002818">
    <property type="entry name" value="DJ-1/PfpI"/>
</dbReference>
<evidence type="ECO:0000313" key="6">
    <source>
        <dbReference type="EMBL" id="MCO4292898.1"/>
    </source>
</evidence>
<comment type="similarity">
    <text evidence="3">Belongs to the peptidase C56 family. HSP31-like subfamily.</text>
</comment>
<evidence type="ECO:0000256" key="3">
    <source>
        <dbReference type="ARBA" id="ARBA00038493"/>
    </source>
</evidence>
<dbReference type="CDD" id="cd03141">
    <property type="entry name" value="GATase1_Hsp31_like"/>
    <property type="match status" value="1"/>
</dbReference>
<evidence type="ECO:0000256" key="4">
    <source>
        <dbReference type="SAM" id="MobiDB-lite"/>
    </source>
</evidence>
<evidence type="ECO:0000313" key="7">
    <source>
        <dbReference type="Proteomes" id="UP001155182"/>
    </source>
</evidence>
<dbReference type="GO" id="GO:0005737">
    <property type="term" value="C:cytoplasm"/>
    <property type="evidence" value="ECO:0007669"/>
    <property type="project" value="TreeGrafter"/>
</dbReference>
<dbReference type="AlphaFoldDB" id="A0A9X2JCC3"/>
<dbReference type="Gene3D" id="3.40.50.880">
    <property type="match status" value="1"/>
</dbReference>
<gene>
    <name evidence="6" type="ORF">NF867_08500</name>
</gene>
<name>A0A9X2JCC3_9SPHI</name>
<evidence type="ECO:0000256" key="2">
    <source>
        <dbReference type="ARBA" id="ARBA00023239"/>
    </source>
</evidence>
<reference evidence="6" key="1">
    <citation type="submission" date="2022-06" db="EMBL/GenBank/DDBJ databases">
        <title>Solitalea sp. MAHUQ-68 isolated from rhizospheric soil.</title>
        <authorList>
            <person name="Huq M.A."/>
        </authorList>
    </citation>
    <scope>NUCLEOTIDE SEQUENCE</scope>
    <source>
        <strain evidence="6">MAHUQ-68</strain>
    </source>
</reference>
<evidence type="ECO:0000256" key="1">
    <source>
        <dbReference type="ARBA" id="ARBA00023016"/>
    </source>
</evidence>
<dbReference type="InterPro" id="IPR050325">
    <property type="entry name" value="Prot/Nucl_acid_deglycase"/>
</dbReference>
<proteinExistence type="inferred from homology"/>
<dbReference type="PANTHER" id="PTHR48094:SF11">
    <property type="entry name" value="GLUTATHIONE-INDEPENDENT GLYOXALASE HSP31-RELATED"/>
    <property type="match status" value="1"/>
</dbReference>
<dbReference type="InterPro" id="IPR029062">
    <property type="entry name" value="Class_I_gatase-like"/>
</dbReference>
<keyword evidence="6" id="KW-0315">Glutamine amidotransferase</keyword>
<organism evidence="6 7">
    <name type="scientific">Solitalea agri</name>
    <dbReference type="NCBI Taxonomy" id="2953739"/>
    <lineage>
        <taxon>Bacteria</taxon>
        <taxon>Pseudomonadati</taxon>
        <taxon>Bacteroidota</taxon>
        <taxon>Sphingobacteriia</taxon>
        <taxon>Sphingobacteriales</taxon>
        <taxon>Sphingobacteriaceae</taxon>
        <taxon>Solitalea</taxon>
    </lineage>
</organism>
<dbReference type="PANTHER" id="PTHR48094">
    <property type="entry name" value="PROTEIN/NUCLEIC ACID DEGLYCASE DJ-1-RELATED"/>
    <property type="match status" value="1"/>
</dbReference>
<dbReference type="SUPFAM" id="SSF52317">
    <property type="entry name" value="Class I glutamine amidotransferase-like"/>
    <property type="match status" value="1"/>
</dbReference>
<keyword evidence="7" id="KW-1185">Reference proteome</keyword>
<dbReference type="GO" id="GO:0019243">
    <property type="term" value="P:methylglyoxal catabolic process to D-lactate via S-lactoyl-glutathione"/>
    <property type="evidence" value="ECO:0007669"/>
    <property type="project" value="TreeGrafter"/>
</dbReference>
<evidence type="ECO:0000259" key="5">
    <source>
        <dbReference type="Pfam" id="PF01965"/>
    </source>
</evidence>
<feature type="domain" description="DJ-1/PfpI" evidence="5">
    <location>
        <begin position="28"/>
        <end position="169"/>
    </location>
</feature>